<keyword evidence="1" id="KW-0521">NADP</keyword>
<proteinExistence type="inferred from homology"/>
<dbReference type="OrthoDB" id="3055998at2759"/>
<name>A0A9W4IZV2_9EURO</name>
<dbReference type="Proteomes" id="UP001152592">
    <property type="component" value="Unassembled WGS sequence"/>
</dbReference>
<dbReference type="SUPFAM" id="SSF51735">
    <property type="entry name" value="NAD(P)-binding Rossmann-fold domains"/>
    <property type="match status" value="1"/>
</dbReference>
<comment type="function">
    <text evidence="1">Catalyzes the reduction of fatty acyl-CoA to fatty alcohols.</text>
</comment>
<dbReference type="GO" id="GO:0102965">
    <property type="term" value="F:alcohol-forming long-chain fatty acyl-CoA reductase activity"/>
    <property type="evidence" value="ECO:0007669"/>
    <property type="project" value="UniProtKB-EC"/>
</dbReference>
<evidence type="ECO:0000313" key="3">
    <source>
        <dbReference type="EMBL" id="CAG8369350.1"/>
    </source>
</evidence>
<evidence type="ECO:0000313" key="4">
    <source>
        <dbReference type="Proteomes" id="UP001152592"/>
    </source>
</evidence>
<dbReference type="PANTHER" id="PTHR11011:SF45">
    <property type="entry name" value="FATTY ACYL-COA REDUCTASE CG8306-RELATED"/>
    <property type="match status" value="1"/>
</dbReference>
<dbReference type="InterPro" id="IPR036291">
    <property type="entry name" value="NAD(P)-bd_dom_sf"/>
</dbReference>
<comment type="caution">
    <text evidence="3">The sequence shown here is derived from an EMBL/GenBank/DDBJ whole genome shotgun (WGS) entry which is preliminary data.</text>
</comment>
<reference evidence="3" key="1">
    <citation type="submission" date="2021-07" db="EMBL/GenBank/DDBJ databases">
        <authorList>
            <person name="Branca A.L. A."/>
        </authorList>
    </citation>
    <scope>NUCLEOTIDE SEQUENCE</scope>
</reference>
<protein>
    <recommendedName>
        <fullName evidence="1">Fatty acyl-CoA reductase</fullName>
        <ecNumber evidence="1">1.2.1.84</ecNumber>
    </recommendedName>
</protein>
<accession>A0A9W4IZV2</accession>
<evidence type="ECO:0000256" key="1">
    <source>
        <dbReference type="RuleBase" id="RU363097"/>
    </source>
</evidence>
<evidence type="ECO:0000259" key="2">
    <source>
        <dbReference type="Pfam" id="PF07993"/>
    </source>
</evidence>
<keyword evidence="1" id="KW-0560">Oxidoreductase</keyword>
<gene>
    <name evidence="3" type="ORF">PSALAMII_LOCUS4467</name>
</gene>
<comment type="catalytic activity">
    <reaction evidence="1">
        <text>a long-chain fatty acyl-CoA + 2 NADPH + 2 H(+) = a long-chain primary fatty alcohol + 2 NADP(+) + CoA</text>
        <dbReference type="Rhea" id="RHEA:52716"/>
        <dbReference type="ChEBI" id="CHEBI:15378"/>
        <dbReference type="ChEBI" id="CHEBI:57287"/>
        <dbReference type="ChEBI" id="CHEBI:57783"/>
        <dbReference type="ChEBI" id="CHEBI:58349"/>
        <dbReference type="ChEBI" id="CHEBI:77396"/>
        <dbReference type="ChEBI" id="CHEBI:83139"/>
        <dbReference type="EC" id="1.2.1.84"/>
    </reaction>
</comment>
<comment type="similarity">
    <text evidence="1">Belongs to the fatty acyl-CoA reductase family.</text>
</comment>
<feature type="domain" description="Thioester reductase (TE)" evidence="2">
    <location>
        <begin position="39"/>
        <end position="301"/>
    </location>
</feature>
<dbReference type="AlphaFoldDB" id="A0A9W4IZV2"/>
<dbReference type="EC" id="1.2.1.84" evidence="1"/>
<organism evidence="3 4">
    <name type="scientific">Penicillium salamii</name>
    <dbReference type="NCBI Taxonomy" id="1612424"/>
    <lineage>
        <taxon>Eukaryota</taxon>
        <taxon>Fungi</taxon>
        <taxon>Dikarya</taxon>
        <taxon>Ascomycota</taxon>
        <taxon>Pezizomycotina</taxon>
        <taxon>Eurotiomycetes</taxon>
        <taxon>Eurotiomycetidae</taxon>
        <taxon>Eurotiales</taxon>
        <taxon>Aspergillaceae</taxon>
        <taxon>Penicillium</taxon>
    </lineage>
</organism>
<dbReference type="GO" id="GO:0035336">
    <property type="term" value="P:long-chain fatty-acyl-CoA metabolic process"/>
    <property type="evidence" value="ECO:0007669"/>
    <property type="project" value="TreeGrafter"/>
</dbReference>
<dbReference type="InterPro" id="IPR026055">
    <property type="entry name" value="FAR"/>
</dbReference>
<sequence>MVLISSRSPPYFAPSSKILIYYYHTNMDSNWFKDHVVFLTGATGNLGGCLLYKLAIQLPTAKIFVLIRGSVQQAIESWEQSMSEHVDEIIATGKIKFFLGDMTQPNLGLTPSNLLRLQNEVTLVINSAGDISLSRGLAETLLINCTAHLTLAALADSFTRLTHFLHVSTTFVSSFLPDGTVKEKIYTLIEDPKEELATILATGQSSYTKGFAAPYALAKYLAERLLLEGDHSFPVLIVRPCFILPAIKEPYPFYGSDGAIPVHSFIQVLFEDSEYGLFKLEQVVPRHVACNEIPVDLVARTCLAHVAKGTKGVAHASSDLYVNRTVDELFSRIRLYAPKGIVEAIKKAGIDHGDVPAPELYSMINQFARDWRIECTRSTDLKCVHWGFCFVIMTQIYFSSIGLRGLLSLSWISWGLLICLTTSFIRVTLSELLFKLTWPLLLSILLGLTPNSRTGRLIRSAKNNLGTQQTKKAKDKNAKLLD</sequence>
<dbReference type="InterPro" id="IPR013120">
    <property type="entry name" value="FAR_NAD-bd"/>
</dbReference>
<keyword evidence="1" id="KW-0444">Lipid biosynthesis</keyword>
<keyword evidence="1" id="KW-0443">Lipid metabolism</keyword>
<dbReference type="PANTHER" id="PTHR11011">
    <property type="entry name" value="MALE STERILITY PROTEIN 2-RELATED"/>
    <property type="match status" value="1"/>
</dbReference>
<dbReference type="GO" id="GO:0080019">
    <property type="term" value="F:alcohol-forming very long-chain fatty acyl-CoA reductase activity"/>
    <property type="evidence" value="ECO:0007669"/>
    <property type="project" value="InterPro"/>
</dbReference>
<dbReference type="Pfam" id="PF07993">
    <property type="entry name" value="NAD_binding_4"/>
    <property type="match status" value="1"/>
</dbReference>
<dbReference type="Gene3D" id="3.40.50.720">
    <property type="entry name" value="NAD(P)-binding Rossmann-like Domain"/>
    <property type="match status" value="1"/>
</dbReference>
<dbReference type="EMBL" id="CAJVPD010000222">
    <property type="protein sequence ID" value="CAG8369350.1"/>
    <property type="molecule type" value="Genomic_DNA"/>
</dbReference>
<dbReference type="GO" id="GO:0005777">
    <property type="term" value="C:peroxisome"/>
    <property type="evidence" value="ECO:0007669"/>
    <property type="project" value="TreeGrafter"/>
</dbReference>